<name>A0A0A9C977_ARUDO</name>
<accession>A0A0A9C977</accession>
<evidence type="ECO:0000313" key="1">
    <source>
        <dbReference type="EMBL" id="JAD69965.1"/>
    </source>
</evidence>
<reference evidence="1" key="1">
    <citation type="submission" date="2014-09" db="EMBL/GenBank/DDBJ databases">
        <authorList>
            <person name="Magalhaes I.L.F."/>
            <person name="Oliveira U."/>
            <person name="Santos F.R."/>
            <person name="Vidigal T.H.D.A."/>
            <person name="Brescovit A.D."/>
            <person name="Santos A.J."/>
        </authorList>
    </citation>
    <scope>NUCLEOTIDE SEQUENCE</scope>
    <source>
        <tissue evidence="1">Shoot tissue taken approximately 20 cm above the soil surface</tissue>
    </source>
</reference>
<sequence length="51" mass="5825">MLNSSSRRHVLLHALYALVKTTYNNFVSYRPSYCELLGVNISAFICAVKME</sequence>
<dbReference type="AlphaFoldDB" id="A0A0A9C977"/>
<organism evidence="1">
    <name type="scientific">Arundo donax</name>
    <name type="common">Giant reed</name>
    <name type="synonym">Donax arundinaceus</name>
    <dbReference type="NCBI Taxonomy" id="35708"/>
    <lineage>
        <taxon>Eukaryota</taxon>
        <taxon>Viridiplantae</taxon>
        <taxon>Streptophyta</taxon>
        <taxon>Embryophyta</taxon>
        <taxon>Tracheophyta</taxon>
        <taxon>Spermatophyta</taxon>
        <taxon>Magnoliopsida</taxon>
        <taxon>Liliopsida</taxon>
        <taxon>Poales</taxon>
        <taxon>Poaceae</taxon>
        <taxon>PACMAD clade</taxon>
        <taxon>Arundinoideae</taxon>
        <taxon>Arundineae</taxon>
        <taxon>Arundo</taxon>
    </lineage>
</organism>
<proteinExistence type="predicted"/>
<dbReference type="EMBL" id="GBRH01227930">
    <property type="protein sequence ID" value="JAD69965.1"/>
    <property type="molecule type" value="Transcribed_RNA"/>
</dbReference>
<protein>
    <submittedName>
        <fullName evidence="1">Uncharacterized protein</fullName>
    </submittedName>
</protein>
<reference evidence="1" key="2">
    <citation type="journal article" date="2015" name="Data Brief">
        <title>Shoot transcriptome of the giant reed, Arundo donax.</title>
        <authorList>
            <person name="Barrero R.A."/>
            <person name="Guerrero F.D."/>
            <person name="Moolhuijzen P."/>
            <person name="Goolsby J.A."/>
            <person name="Tidwell J."/>
            <person name="Bellgard S.E."/>
            <person name="Bellgard M.I."/>
        </authorList>
    </citation>
    <scope>NUCLEOTIDE SEQUENCE</scope>
    <source>
        <tissue evidence="1">Shoot tissue taken approximately 20 cm above the soil surface</tissue>
    </source>
</reference>